<protein>
    <recommendedName>
        <fullName evidence="3">Glycosyltransferase subfamily 4-like N-terminal domain-containing protein</fullName>
    </recommendedName>
</protein>
<dbReference type="Pfam" id="PF13692">
    <property type="entry name" value="Glyco_trans_1_4"/>
    <property type="match status" value="1"/>
</dbReference>
<comment type="caution">
    <text evidence="4">The sequence shown here is derived from an EMBL/GenBank/DDBJ whole genome shotgun (WGS) entry which is preliminary data.</text>
</comment>
<sequence length="394" mass="43165">MRILVLAPQPFLVPRGTPIAVRMLLETLAWRGDTVDLLTFPDGADVELARCRIFRLPALPGLRGIGPGFSARKLAADALMLPMAAWRMARTRYDLVISVEEAMFMAAALKPIFGIPYIADVDSSMPEQIDEKFGLPTWLRRWLDRAEGLALRRAFGAITCCRALEETVRGHAPDLPVQTVEDVTMLDSDTPPVVPDECRFDAPVVMYVGNLEPYQGVDLLMAAFARLDLAARPAELVVIGGSAVHVAAARERARDLGIAEHAHFLGSRPVDRLGDYLSAASIVASPRTQGRNTPMKIYSYLDSGRPLIATRLETHTQVLDDDIAMLVDPEPDAMAEGLERLLTDASLRSFLALAAQARVTAEFSPEAYRRKLDLFLIGQIEPRLQTCHSAGAAT</sequence>
<evidence type="ECO:0000256" key="1">
    <source>
        <dbReference type="ARBA" id="ARBA00022676"/>
    </source>
</evidence>
<dbReference type="RefSeq" id="WP_037266952.1">
    <property type="nucleotide sequence ID" value="NZ_JALZ01000057.1"/>
</dbReference>
<name>X7EC02_9RHOB</name>
<evidence type="ECO:0000259" key="3">
    <source>
        <dbReference type="Pfam" id="PF13579"/>
    </source>
</evidence>
<dbReference type="EMBL" id="JALZ01000057">
    <property type="protein sequence ID" value="ETX12741.1"/>
    <property type="molecule type" value="Genomic_DNA"/>
</dbReference>
<dbReference type="Pfam" id="PF13579">
    <property type="entry name" value="Glyco_trans_4_4"/>
    <property type="match status" value="1"/>
</dbReference>
<proteinExistence type="predicted"/>
<evidence type="ECO:0000256" key="2">
    <source>
        <dbReference type="ARBA" id="ARBA00022679"/>
    </source>
</evidence>
<evidence type="ECO:0000313" key="5">
    <source>
        <dbReference type="Proteomes" id="UP000022447"/>
    </source>
</evidence>
<dbReference type="eggNOG" id="COG0438">
    <property type="taxonomic scope" value="Bacteria"/>
</dbReference>
<dbReference type="Gene3D" id="3.40.50.2000">
    <property type="entry name" value="Glycogen Phosphorylase B"/>
    <property type="match status" value="2"/>
</dbReference>
<gene>
    <name evidence="4" type="ORF">OCH239_17385</name>
</gene>
<dbReference type="OrthoDB" id="529131at2"/>
<accession>X7EC02</accession>
<evidence type="ECO:0000313" key="4">
    <source>
        <dbReference type="EMBL" id="ETX12741.1"/>
    </source>
</evidence>
<keyword evidence="5" id="KW-1185">Reference proteome</keyword>
<dbReference type="AlphaFoldDB" id="X7EC02"/>
<dbReference type="Proteomes" id="UP000022447">
    <property type="component" value="Unassembled WGS sequence"/>
</dbReference>
<dbReference type="SUPFAM" id="SSF53756">
    <property type="entry name" value="UDP-Glycosyltransferase/glycogen phosphorylase"/>
    <property type="match status" value="1"/>
</dbReference>
<dbReference type="CDD" id="cd03801">
    <property type="entry name" value="GT4_PimA-like"/>
    <property type="match status" value="1"/>
</dbReference>
<reference evidence="4 5" key="1">
    <citation type="submission" date="2014-01" db="EMBL/GenBank/DDBJ databases">
        <title>Roseivivax halodurans JCM 10272 Genome Sequencing.</title>
        <authorList>
            <person name="Lai Q."/>
            <person name="Li G."/>
            <person name="Shao Z."/>
        </authorList>
    </citation>
    <scope>NUCLEOTIDE SEQUENCE [LARGE SCALE GENOMIC DNA]</scope>
    <source>
        <strain evidence="4 5">JCM 10272</strain>
    </source>
</reference>
<dbReference type="InterPro" id="IPR028098">
    <property type="entry name" value="Glyco_trans_4-like_N"/>
</dbReference>
<dbReference type="PATRIC" id="fig|1449350.3.peg.4066"/>
<feature type="domain" description="Glycosyltransferase subfamily 4-like N-terminal" evidence="3">
    <location>
        <begin position="16"/>
        <end position="171"/>
    </location>
</feature>
<dbReference type="GO" id="GO:0016757">
    <property type="term" value="F:glycosyltransferase activity"/>
    <property type="evidence" value="ECO:0007669"/>
    <property type="project" value="UniProtKB-KW"/>
</dbReference>
<keyword evidence="1" id="KW-0328">Glycosyltransferase</keyword>
<dbReference type="PANTHER" id="PTHR12526:SF510">
    <property type="entry name" value="D-INOSITOL 3-PHOSPHATE GLYCOSYLTRANSFERASE"/>
    <property type="match status" value="1"/>
</dbReference>
<keyword evidence="2" id="KW-0808">Transferase</keyword>
<organism evidence="4 5">
    <name type="scientific">Roseivivax halodurans JCM 10272</name>
    <dbReference type="NCBI Taxonomy" id="1449350"/>
    <lineage>
        <taxon>Bacteria</taxon>
        <taxon>Pseudomonadati</taxon>
        <taxon>Pseudomonadota</taxon>
        <taxon>Alphaproteobacteria</taxon>
        <taxon>Rhodobacterales</taxon>
        <taxon>Roseobacteraceae</taxon>
        <taxon>Roseivivax</taxon>
    </lineage>
</organism>
<dbReference type="STRING" id="1449350.OCH239_17385"/>
<dbReference type="PANTHER" id="PTHR12526">
    <property type="entry name" value="GLYCOSYLTRANSFERASE"/>
    <property type="match status" value="1"/>
</dbReference>